<name>A0A271IV50_9BACT</name>
<protein>
    <submittedName>
        <fullName evidence="1">Uncharacterized protein</fullName>
    </submittedName>
</protein>
<evidence type="ECO:0000313" key="2">
    <source>
        <dbReference type="Proteomes" id="UP000216339"/>
    </source>
</evidence>
<organism evidence="1 2">
    <name type="scientific">Rubrivirga marina</name>
    <dbReference type="NCBI Taxonomy" id="1196024"/>
    <lineage>
        <taxon>Bacteria</taxon>
        <taxon>Pseudomonadati</taxon>
        <taxon>Rhodothermota</taxon>
        <taxon>Rhodothermia</taxon>
        <taxon>Rhodothermales</taxon>
        <taxon>Rubricoccaceae</taxon>
        <taxon>Rubrivirga</taxon>
    </lineage>
</organism>
<dbReference type="InterPro" id="IPR046164">
    <property type="entry name" value="DUF6166"/>
</dbReference>
<accession>A0A271IV50</accession>
<keyword evidence="2" id="KW-1185">Reference proteome</keyword>
<proteinExistence type="predicted"/>
<evidence type="ECO:0000313" key="1">
    <source>
        <dbReference type="EMBL" id="PAP74664.1"/>
    </source>
</evidence>
<gene>
    <name evidence="1" type="ORF">BSZ37_20360</name>
</gene>
<sequence length="87" mass="8758">MTCPHAVRHSPSGPEWGYGGSGPADCARSVLLALADAATADAHYQAFKADVISRVPDDGAVISRAAVAAWLAGQTDAAARPSVGRAA</sequence>
<dbReference type="Pfam" id="PF19663">
    <property type="entry name" value="DUF6166"/>
    <property type="match status" value="1"/>
</dbReference>
<dbReference type="AlphaFoldDB" id="A0A271IV50"/>
<dbReference type="Proteomes" id="UP000216339">
    <property type="component" value="Unassembled WGS sequence"/>
</dbReference>
<reference evidence="1 2" key="1">
    <citation type="submission" date="2016-11" db="EMBL/GenBank/DDBJ databases">
        <title>Study of marine rhodopsin-containing bacteria.</title>
        <authorList>
            <person name="Yoshizawa S."/>
            <person name="Kumagai Y."/>
            <person name="Kogure K."/>
        </authorList>
    </citation>
    <scope>NUCLEOTIDE SEQUENCE [LARGE SCALE GENOMIC DNA]</scope>
    <source>
        <strain evidence="1 2">SAORIC-28</strain>
    </source>
</reference>
<comment type="caution">
    <text evidence="1">The sequence shown here is derived from an EMBL/GenBank/DDBJ whole genome shotgun (WGS) entry which is preliminary data.</text>
</comment>
<dbReference type="EMBL" id="MQWD01000005">
    <property type="protein sequence ID" value="PAP74664.1"/>
    <property type="molecule type" value="Genomic_DNA"/>
</dbReference>